<keyword evidence="4" id="KW-1185">Reference proteome</keyword>
<evidence type="ECO:0000313" key="4">
    <source>
        <dbReference type="Proteomes" id="UP000766629"/>
    </source>
</evidence>
<evidence type="ECO:0000313" key="3">
    <source>
        <dbReference type="EMBL" id="MBY6141663.1"/>
    </source>
</evidence>
<gene>
    <name evidence="3" type="ORF">KUV26_19655</name>
</gene>
<evidence type="ECO:0000259" key="2">
    <source>
        <dbReference type="PROSITE" id="PS51186"/>
    </source>
</evidence>
<organism evidence="3 4">
    <name type="scientific">Leisingera daeponensis</name>
    <dbReference type="NCBI Taxonomy" id="405746"/>
    <lineage>
        <taxon>Bacteria</taxon>
        <taxon>Pseudomonadati</taxon>
        <taxon>Pseudomonadota</taxon>
        <taxon>Alphaproteobacteria</taxon>
        <taxon>Rhodobacterales</taxon>
        <taxon>Roseobacteraceae</taxon>
        <taxon>Leisingera</taxon>
    </lineage>
</organism>
<feature type="domain" description="N-acetyltransferase" evidence="2">
    <location>
        <begin position="35"/>
        <end position="193"/>
    </location>
</feature>
<dbReference type="InterPro" id="IPR051908">
    <property type="entry name" value="Ribosomal_N-acetyltransferase"/>
</dbReference>
<feature type="region of interest" description="Disordered" evidence="1">
    <location>
        <begin position="1"/>
        <end position="21"/>
    </location>
</feature>
<dbReference type="InterPro" id="IPR016181">
    <property type="entry name" value="Acyl_CoA_acyltransferase"/>
</dbReference>
<accession>A0ABS7NKE5</accession>
<protein>
    <submittedName>
        <fullName evidence="3">GNAT family N-acetyltransferase</fullName>
    </submittedName>
</protein>
<dbReference type="SUPFAM" id="SSF55729">
    <property type="entry name" value="Acyl-CoA N-acyltransferases (Nat)"/>
    <property type="match status" value="1"/>
</dbReference>
<proteinExistence type="predicted"/>
<evidence type="ECO:0000256" key="1">
    <source>
        <dbReference type="SAM" id="MobiDB-lite"/>
    </source>
</evidence>
<dbReference type="PANTHER" id="PTHR43441">
    <property type="entry name" value="RIBOSOMAL-PROTEIN-SERINE ACETYLTRANSFERASE"/>
    <property type="match status" value="1"/>
</dbReference>
<dbReference type="EMBL" id="JAHVJA010000012">
    <property type="protein sequence ID" value="MBY6141663.1"/>
    <property type="molecule type" value="Genomic_DNA"/>
</dbReference>
<dbReference type="Pfam" id="PF13302">
    <property type="entry name" value="Acetyltransf_3"/>
    <property type="match status" value="1"/>
</dbReference>
<dbReference type="PANTHER" id="PTHR43441:SF2">
    <property type="entry name" value="FAMILY ACETYLTRANSFERASE, PUTATIVE (AFU_ORTHOLOGUE AFUA_7G00850)-RELATED"/>
    <property type="match status" value="1"/>
</dbReference>
<dbReference type="PROSITE" id="PS51186">
    <property type="entry name" value="GNAT"/>
    <property type="match status" value="1"/>
</dbReference>
<dbReference type="Gene3D" id="3.40.630.30">
    <property type="match status" value="1"/>
</dbReference>
<dbReference type="Proteomes" id="UP000766629">
    <property type="component" value="Unassembled WGS sequence"/>
</dbReference>
<sequence length="241" mass="26489">MTDRLNEHGQPVGAPLPDWQGARLPGHSGMAGRYSRVEPLDAARHAADLFAAFSQDSSGAIWTYIPWGPFGSEAELRTWIQGASGVDAQPYFAIVNGASGRAEGVASYMRIKPEHGVIEVGGITYAPALQRTAAATEAMFLMMARVFNDLGYRRYEWKCDALNGPSCRAAERLGFTYEGLFRQATVYKGRNRDTAWYAVLDSEWPQLEAAFAEWLDPGNFDAQGQQKQSLNRLIASHRGPG</sequence>
<name>A0ABS7NKE5_9RHOB</name>
<reference evidence="3 4" key="1">
    <citation type="submission" date="2021-06" db="EMBL/GenBank/DDBJ databases">
        <title>50 bacteria genomes isolated from Dapeng, Shenzhen, China.</title>
        <authorList>
            <person name="Zheng W."/>
            <person name="Yu S."/>
            <person name="Huang Y."/>
        </authorList>
    </citation>
    <scope>NUCLEOTIDE SEQUENCE [LARGE SCALE GENOMIC DNA]</scope>
    <source>
        <strain evidence="3 4">DP1N14-2</strain>
    </source>
</reference>
<comment type="caution">
    <text evidence="3">The sequence shown here is derived from an EMBL/GenBank/DDBJ whole genome shotgun (WGS) entry which is preliminary data.</text>
</comment>
<dbReference type="InterPro" id="IPR000182">
    <property type="entry name" value="GNAT_dom"/>
</dbReference>
<dbReference type="RefSeq" id="WP_222509654.1">
    <property type="nucleotide sequence ID" value="NZ_JAHVJA010000012.1"/>
</dbReference>